<evidence type="ECO:0000256" key="5">
    <source>
        <dbReference type="ARBA" id="ARBA00023277"/>
    </source>
</evidence>
<dbReference type="SUPFAM" id="SSF56784">
    <property type="entry name" value="HAD-like"/>
    <property type="match status" value="1"/>
</dbReference>
<evidence type="ECO:0000256" key="3">
    <source>
        <dbReference type="ARBA" id="ARBA00022723"/>
    </source>
</evidence>
<keyword evidence="5" id="KW-0119">Carbohydrate metabolism</keyword>
<dbReference type="GO" id="GO:0016787">
    <property type="term" value="F:hydrolase activity"/>
    <property type="evidence" value="ECO:0007669"/>
    <property type="project" value="UniProtKB-KW"/>
</dbReference>
<reference evidence="6" key="2">
    <citation type="submission" date="2021-09" db="EMBL/GenBank/DDBJ databases">
        <authorList>
            <person name="Gilroy R."/>
        </authorList>
    </citation>
    <scope>NUCLEOTIDE SEQUENCE</scope>
    <source>
        <strain evidence="6">ChiBcec21-2208</strain>
    </source>
</reference>
<comment type="cofactor">
    <cofactor evidence="1">
        <name>Mg(2+)</name>
        <dbReference type="ChEBI" id="CHEBI:18420"/>
    </cofactor>
</comment>
<dbReference type="GO" id="GO:0046872">
    <property type="term" value="F:metal ion binding"/>
    <property type="evidence" value="ECO:0007669"/>
    <property type="project" value="UniProtKB-KW"/>
</dbReference>
<name>A0A921ILS8_9FIRM</name>
<comment type="caution">
    <text evidence="6">The sequence shown here is derived from an EMBL/GenBank/DDBJ whole genome shotgun (WGS) entry which is preliminary data.</text>
</comment>
<evidence type="ECO:0000256" key="1">
    <source>
        <dbReference type="ARBA" id="ARBA00001946"/>
    </source>
</evidence>
<evidence type="ECO:0000256" key="2">
    <source>
        <dbReference type="ARBA" id="ARBA00006171"/>
    </source>
</evidence>
<evidence type="ECO:0000313" key="6">
    <source>
        <dbReference type="EMBL" id="HJG29564.1"/>
    </source>
</evidence>
<keyword evidence="4" id="KW-0460">Magnesium</keyword>
<evidence type="ECO:0000313" key="7">
    <source>
        <dbReference type="Proteomes" id="UP000782880"/>
    </source>
</evidence>
<dbReference type="SFLD" id="SFLDS00003">
    <property type="entry name" value="Haloacid_Dehalogenase"/>
    <property type="match status" value="1"/>
</dbReference>
<dbReference type="InterPro" id="IPR041492">
    <property type="entry name" value="HAD_2"/>
</dbReference>
<dbReference type="EMBL" id="DYVE01000333">
    <property type="protein sequence ID" value="HJG29564.1"/>
    <property type="molecule type" value="Genomic_DNA"/>
</dbReference>
<dbReference type="InterPro" id="IPR036412">
    <property type="entry name" value="HAD-like_sf"/>
</dbReference>
<evidence type="ECO:0000256" key="4">
    <source>
        <dbReference type="ARBA" id="ARBA00022842"/>
    </source>
</evidence>
<keyword evidence="3" id="KW-0479">Metal-binding</keyword>
<dbReference type="SFLD" id="SFLDG01129">
    <property type="entry name" value="C1.5:_HAD__Beta-PGM__Phosphata"/>
    <property type="match status" value="1"/>
</dbReference>
<gene>
    <name evidence="6" type="ORF">K8V20_13080</name>
</gene>
<dbReference type="PANTHER" id="PTHR46193:SF18">
    <property type="entry name" value="HEXITOL PHOSPHATASE B"/>
    <property type="match status" value="1"/>
</dbReference>
<proteinExistence type="inferred from homology"/>
<dbReference type="NCBIfam" id="TIGR01509">
    <property type="entry name" value="HAD-SF-IA-v3"/>
    <property type="match status" value="1"/>
</dbReference>
<dbReference type="Gene3D" id="3.40.50.1000">
    <property type="entry name" value="HAD superfamily/HAD-like"/>
    <property type="match status" value="1"/>
</dbReference>
<dbReference type="AlphaFoldDB" id="A0A921ILS8"/>
<dbReference type="InterPro" id="IPR023198">
    <property type="entry name" value="PGP-like_dom2"/>
</dbReference>
<protein>
    <submittedName>
        <fullName evidence="6">HAD family hydrolase</fullName>
    </submittedName>
</protein>
<dbReference type="Pfam" id="PF13419">
    <property type="entry name" value="HAD_2"/>
    <property type="match status" value="1"/>
</dbReference>
<organism evidence="6 7">
    <name type="scientific">Subdoligranulum variabile</name>
    <dbReference type="NCBI Taxonomy" id="214851"/>
    <lineage>
        <taxon>Bacteria</taxon>
        <taxon>Bacillati</taxon>
        <taxon>Bacillota</taxon>
        <taxon>Clostridia</taxon>
        <taxon>Eubacteriales</taxon>
        <taxon>Oscillospiraceae</taxon>
        <taxon>Subdoligranulum</taxon>
    </lineage>
</organism>
<reference evidence="6" key="1">
    <citation type="journal article" date="2021" name="PeerJ">
        <title>Extensive microbial diversity within the chicken gut microbiome revealed by metagenomics and culture.</title>
        <authorList>
            <person name="Gilroy R."/>
            <person name="Ravi A."/>
            <person name="Getino M."/>
            <person name="Pursley I."/>
            <person name="Horton D.L."/>
            <person name="Alikhan N.F."/>
            <person name="Baker D."/>
            <person name="Gharbi K."/>
            <person name="Hall N."/>
            <person name="Watson M."/>
            <person name="Adriaenssens E.M."/>
            <person name="Foster-Nyarko E."/>
            <person name="Jarju S."/>
            <person name="Secka A."/>
            <person name="Antonio M."/>
            <person name="Oren A."/>
            <person name="Chaudhuri R.R."/>
            <person name="La Ragione R."/>
            <person name="Hildebrand F."/>
            <person name="Pallen M.J."/>
        </authorList>
    </citation>
    <scope>NUCLEOTIDE SEQUENCE</scope>
    <source>
        <strain evidence="6">ChiBcec21-2208</strain>
    </source>
</reference>
<dbReference type="InterPro" id="IPR023214">
    <property type="entry name" value="HAD_sf"/>
</dbReference>
<accession>A0A921ILS8</accession>
<keyword evidence="6" id="KW-0378">Hydrolase</keyword>
<dbReference type="PANTHER" id="PTHR46193">
    <property type="entry name" value="6-PHOSPHOGLUCONATE PHOSPHATASE"/>
    <property type="match status" value="1"/>
</dbReference>
<dbReference type="InterPro" id="IPR051600">
    <property type="entry name" value="Beta-PGM-like"/>
</dbReference>
<dbReference type="InterPro" id="IPR006439">
    <property type="entry name" value="HAD-SF_hydro_IA"/>
</dbReference>
<dbReference type="Gene3D" id="1.10.150.240">
    <property type="entry name" value="Putative phosphatase, domain 2"/>
    <property type="match status" value="1"/>
</dbReference>
<sequence length="185" mass="20324">MLICVDLDGTLLDTVPANGASYRAALEEMGFTVTDEYYAQHCNGGYYKDFLRPLMGGDPTPADVERIHDRKKELYGDFLDSVRPNRALFELLQNMRAAGHRLACVTTGSRRNATEVLTHFGCVCWFDLILTSEDVTKSKPDPEGYLKAMAHFGVTPAETMIFEDSGPGLAAAMASGAAVFKVEKF</sequence>
<comment type="similarity">
    <text evidence="2">Belongs to the HAD-like hydrolase superfamily. CbbY/CbbZ/Gph/YieH family.</text>
</comment>
<dbReference type="Proteomes" id="UP000782880">
    <property type="component" value="Unassembled WGS sequence"/>
</dbReference>